<keyword evidence="3" id="KW-1185">Reference proteome</keyword>
<evidence type="ECO:0000313" key="2">
    <source>
        <dbReference type="EMBL" id="PVU94425.1"/>
    </source>
</evidence>
<keyword evidence="1" id="KW-0812">Transmembrane</keyword>
<dbReference type="Proteomes" id="UP000245383">
    <property type="component" value="Unassembled WGS sequence"/>
</dbReference>
<sequence>MGYCAVLDISIDNYSLKTFTSPTGGWWSNPKNWKKNTMIVGAGTAILASYMFYKSAQLEKRTTYPRFWIPSMLWAKQFKEDDPNFKPPVYKE</sequence>
<organism evidence="2 3">
    <name type="scientific">Smittium simulii</name>
    <dbReference type="NCBI Taxonomy" id="133385"/>
    <lineage>
        <taxon>Eukaryota</taxon>
        <taxon>Fungi</taxon>
        <taxon>Fungi incertae sedis</taxon>
        <taxon>Zoopagomycota</taxon>
        <taxon>Kickxellomycotina</taxon>
        <taxon>Harpellomycetes</taxon>
        <taxon>Harpellales</taxon>
        <taxon>Legeriomycetaceae</taxon>
        <taxon>Smittium</taxon>
    </lineage>
</organism>
<keyword evidence="1" id="KW-0472">Membrane</keyword>
<dbReference type="EMBL" id="MBFR01000091">
    <property type="protein sequence ID" value="PVU94425.1"/>
    <property type="molecule type" value="Genomic_DNA"/>
</dbReference>
<protein>
    <submittedName>
        <fullName evidence="2">Uncharacterized protein</fullName>
    </submittedName>
</protein>
<dbReference type="STRING" id="133385.A0A2T9YPZ8"/>
<keyword evidence="1" id="KW-1133">Transmembrane helix</keyword>
<evidence type="ECO:0000256" key="1">
    <source>
        <dbReference type="SAM" id="Phobius"/>
    </source>
</evidence>
<reference evidence="2 3" key="1">
    <citation type="journal article" date="2018" name="MBio">
        <title>Comparative Genomics Reveals the Core Gene Toolbox for the Fungus-Insect Symbiosis.</title>
        <authorList>
            <person name="Wang Y."/>
            <person name="Stata M."/>
            <person name="Wang W."/>
            <person name="Stajich J.E."/>
            <person name="White M.M."/>
            <person name="Moncalvo J.M."/>
        </authorList>
    </citation>
    <scope>NUCLEOTIDE SEQUENCE [LARGE SCALE GENOMIC DNA]</scope>
    <source>
        <strain evidence="2 3">SWE-8-4</strain>
    </source>
</reference>
<gene>
    <name evidence="2" type="ORF">BB561_002559</name>
</gene>
<feature type="transmembrane region" description="Helical" evidence="1">
    <location>
        <begin position="36"/>
        <end position="53"/>
    </location>
</feature>
<dbReference type="AlphaFoldDB" id="A0A2T9YPZ8"/>
<dbReference type="PANTHER" id="PTHR34286:SF1">
    <property type="entry name" value="TRANSMEMBRANE PROTEIN"/>
    <property type="match status" value="1"/>
</dbReference>
<evidence type="ECO:0000313" key="3">
    <source>
        <dbReference type="Proteomes" id="UP000245383"/>
    </source>
</evidence>
<proteinExistence type="predicted"/>
<accession>A0A2T9YPZ8</accession>
<comment type="caution">
    <text evidence="2">The sequence shown here is derived from an EMBL/GenBank/DDBJ whole genome shotgun (WGS) entry which is preliminary data.</text>
</comment>
<name>A0A2T9YPZ8_9FUNG</name>
<dbReference type="OrthoDB" id="2100988at2759"/>
<dbReference type="PANTHER" id="PTHR34286">
    <property type="entry name" value="TRANSMEMBRANE PROTEIN"/>
    <property type="match status" value="1"/>
</dbReference>